<feature type="region of interest" description="Disordered" evidence="1">
    <location>
        <begin position="252"/>
        <end position="307"/>
    </location>
</feature>
<dbReference type="AlphaFoldDB" id="A0A4Q4N722"/>
<dbReference type="VEuPathDB" id="FungiDB:CC77DRAFT_1013907"/>
<gene>
    <name evidence="2" type="ORF">AA0117_g10149</name>
</gene>
<dbReference type="Proteomes" id="UP000291422">
    <property type="component" value="Unassembled WGS sequence"/>
</dbReference>
<evidence type="ECO:0000256" key="1">
    <source>
        <dbReference type="SAM" id="MobiDB-lite"/>
    </source>
</evidence>
<protein>
    <submittedName>
        <fullName evidence="2">Uncharacterized protein</fullName>
    </submittedName>
</protein>
<organism evidence="2 3">
    <name type="scientific">Alternaria alternata</name>
    <name type="common">Alternaria rot fungus</name>
    <name type="synonym">Torula alternata</name>
    <dbReference type="NCBI Taxonomy" id="5599"/>
    <lineage>
        <taxon>Eukaryota</taxon>
        <taxon>Fungi</taxon>
        <taxon>Dikarya</taxon>
        <taxon>Ascomycota</taxon>
        <taxon>Pezizomycotina</taxon>
        <taxon>Dothideomycetes</taxon>
        <taxon>Pleosporomycetidae</taxon>
        <taxon>Pleosporales</taxon>
        <taxon>Pleosporineae</taxon>
        <taxon>Pleosporaceae</taxon>
        <taxon>Alternaria</taxon>
        <taxon>Alternaria sect. Alternaria</taxon>
        <taxon>Alternaria alternata complex</taxon>
    </lineage>
</organism>
<evidence type="ECO:0000313" key="2">
    <source>
        <dbReference type="EMBL" id="RYN70851.1"/>
    </source>
</evidence>
<reference evidence="3" key="1">
    <citation type="journal article" date="2019" name="bioRxiv">
        <title>Genomics, evolutionary history and diagnostics of the Alternaria alternata species group including apple and Asian pear pathotypes.</title>
        <authorList>
            <person name="Armitage A.D."/>
            <person name="Cockerton H.M."/>
            <person name="Sreenivasaprasad S."/>
            <person name="Woodhall J.W."/>
            <person name="Lane C.R."/>
            <person name="Harrison R.J."/>
            <person name="Clarkson J.P."/>
        </authorList>
    </citation>
    <scope>NUCLEOTIDE SEQUENCE [LARGE SCALE GENOMIC DNA]</scope>
    <source>
        <strain evidence="3">FERA 1177</strain>
    </source>
</reference>
<feature type="region of interest" description="Disordered" evidence="1">
    <location>
        <begin position="137"/>
        <end position="171"/>
    </location>
</feature>
<evidence type="ECO:0000313" key="3">
    <source>
        <dbReference type="Proteomes" id="UP000291422"/>
    </source>
</evidence>
<comment type="caution">
    <text evidence="2">The sequence shown here is derived from an EMBL/GenBank/DDBJ whole genome shotgun (WGS) entry which is preliminary data.</text>
</comment>
<sequence length="307" mass="33212">MVMETPDLWMEPILNATQALSSSLAPYSNMSSPPYVAPPSSVTSPSYMATPSSMASPFSPVSRHAEASCTAELDETIRHVLAGGTSSDFILSAVKTHKDSKDAGIHRALDTMSVIQPEVLAARINAILAEAPMTLKRRSTNDKSNPPKRSCMALESNDFTPTASTKPPPIRLMGCPGGKGICTVKQTSAWRNKAEYIRHLLSTHLQDYKVGDMLKCLLCKETNSADEEYPVQGSMLGEHIWEAHMTVRKRSKRAQSTAVAMQDEPGEPSGIRTDLAANVKLDTSELRTHKSNSLESGGPLCNTPSDV</sequence>
<accession>A0A4Q4N722</accession>
<name>A0A4Q4N722_ALTAL</name>
<dbReference type="EMBL" id="PDXD01000037">
    <property type="protein sequence ID" value="RYN70851.1"/>
    <property type="molecule type" value="Genomic_DNA"/>
</dbReference>
<proteinExistence type="predicted"/>